<proteinExistence type="predicted"/>
<feature type="signal peptide" evidence="2">
    <location>
        <begin position="1"/>
        <end position="20"/>
    </location>
</feature>
<name>A0A126UV80_9RHOB</name>
<dbReference type="KEGG" id="hat:RC74_00700"/>
<evidence type="ECO:0000256" key="1">
    <source>
        <dbReference type="ARBA" id="ARBA00022729"/>
    </source>
</evidence>
<dbReference type="AlphaFoldDB" id="A0A126UV80"/>
<reference evidence="4 5" key="1">
    <citation type="submission" date="2016-02" db="EMBL/GenBank/DDBJ databases">
        <title>Complete genome sequence of Halocynthiibacter arcticus PAMC 20958t from arctic marine sediment.</title>
        <authorList>
            <person name="Lee Y.M."/>
            <person name="Baek K."/>
            <person name="Lee H.K."/>
            <person name="Shin S.C."/>
        </authorList>
    </citation>
    <scope>NUCLEOTIDE SEQUENCE [LARGE SCALE GENOMIC DNA]</scope>
    <source>
        <strain evidence="4">PAMC 20958</strain>
    </source>
</reference>
<feature type="domain" description="DUF4174" evidence="3">
    <location>
        <begin position="36"/>
        <end position="137"/>
    </location>
</feature>
<dbReference type="InterPro" id="IPR025232">
    <property type="entry name" value="DUF4174"/>
</dbReference>
<protein>
    <recommendedName>
        <fullName evidence="3">DUF4174 domain-containing protein</fullName>
    </recommendedName>
</protein>
<gene>
    <name evidence="4" type="ORF">RC74_00700</name>
</gene>
<dbReference type="Proteomes" id="UP000070371">
    <property type="component" value="Chromosome"/>
</dbReference>
<dbReference type="EMBL" id="CP014327">
    <property type="protein sequence ID" value="AML49993.1"/>
    <property type="molecule type" value="Genomic_DNA"/>
</dbReference>
<evidence type="ECO:0000313" key="5">
    <source>
        <dbReference type="Proteomes" id="UP000070371"/>
    </source>
</evidence>
<sequence length="150" mass="17176">MKILTLVFLAVAGVFSSALAQDVRPFEPIDAQDTTLEDLKWVSRPILLFAMRPDDPQIVRQLEMLQEQWPALVARDVVVVVDTDPTAESDVRIAIRPHGFMMVLMDKDGTIAQRKPHPWSARELIRAIDKMPLRLEEEKERRVVNPRALQ</sequence>
<evidence type="ECO:0000313" key="4">
    <source>
        <dbReference type="EMBL" id="AML49993.1"/>
    </source>
</evidence>
<keyword evidence="1 2" id="KW-0732">Signal</keyword>
<evidence type="ECO:0000259" key="3">
    <source>
        <dbReference type="Pfam" id="PF13778"/>
    </source>
</evidence>
<accession>A0A126UV80</accession>
<keyword evidence="5" id="KW-1185">Reference proteome</keyword>
<dbReference type="STRING" id="1579316.RC74_00700"/>
<dbReference type="RefSeq" id="WP_039000164.1">
    <property type="nucleotide sequence ID" value="NZ_CP014327.1"/>
</dbReference>
<feature type="chain" id="PRO_5007443373" description="DUF4174 domain-containing protein" evidence="2">
    <location>
        <begin position="21"/>
        <end position="150"/>
    </location>
</feature>
<evidence type="ECO:0000256" key="2">
    <source>
        <dbReference type="SAM" id="SignalP"/>
    </source>
</evidence>
<dbReference type="Pfam" id="PF13778">
    <property type="entry name" value="DUF4174"/>
    <property type="match status" value="1"/>
</dbReference>
<organism evidence="4 5">
    <name type="scientific">Falsihalocynthiibacter arcticus</name>
    <dbReference type="NCBI Taxonomy" id="1579316"/>
    <lineage>
        <taxon>Bacteria</taxon>
        <taxon>Pseudomonadati</taxon>
        <taxon>Pseudomonadota</taxon>
        <taxon>Alphaproteobacteria</taxon>
        <taxon>Rhodobacterales</taxon>
        <taxon>Roseobacteraceae</taxon>
        <taxon>Falsihalocynthiibacter</taxon>
    </lineage>
</organism>